<dbReference type="InterPro" id="IPR051650">
    <property type="entry name" value="SL_signaling_regulator"/>
</dbReference>
<accession>A0AAW0ILH6</accession>
<dbReference type="PANTHER" id="PTHR43572:SF13">
    <property type="entry name" value="PROTEIN SUPPRESSOR OF MAX2 1"/>
    <property type="match status" value="1"/>
</dbReference>
<feature type="domain" description="Clp R" evidence="7">
    <location>
        <begin position="8"/>
        <end position="78"/>
    </location>
</feature>
<dbReference type="GO" id="GO:0005524">
    <property type="term" value="F:ATP binding"/>
    <property type="evidence" value="ECO:0007669"/>
    <property type="project" value="InterPro"/>
</dbReference>
<feature type="region of interest" description="Disordered" evidence="6">
    <location>
        <begin position="462"/>
        <end position="488"/>
    </location>
</feature>
<name>A0AAW0ILH6_QUESU</name>
<comment type="caution">
    <text evidence="8">The sequence shown here is derived from an EMBL/GenBank/DDBJ whole genome shotgun (WGS) entry which is preliminary data.</text>
</comment>
<gene>
    <name evidence="8" type="primary">SMAX1</name>
    <name evidence="8" type="ORF">CFP56_002349</name>
</gene>
<dbReference type="InterPro" id="IPR004176">
    <property type="entry name" value="Clp_R_N"/>
</dbReference>
<keyword evidence="3" id="KW-0805">Transcription regulation</keyword>
<dbReference type="InterPro" id="IPR036628">
    <property type="entry name" value="Clp_N_dom_sf"/>
</dbReference>
<dbReference type="Pfam" id="PF23569">
    <property type="entry name" value="NBD_SMAX1"/>
    <property type="match status" value="1"/>
</dbReference>
<dbReference type="InterPro" id="IPR058680">
    <property type="entry name" value="NBD_SMAX1-like"/>
</dbReference>
<dbReference type="PANTHER" id="PTHR43572">
    <property type="entry name" value="CHAPERONE PROTEIN CLPD, CHLOROPLASTIC"/>
    <property type="match status" value="1"/>
</dbReference>
<reference evidence="8 9" key="1">
    <citation type="journal article" date="2018" name="Sci. Data">
        <title>The draft genome sequence of cork oak.</title>
        <authorList>
            <person name="Ramos A.M."/>
            <person name="Usie A."/>
            <person name="Barbosa P."/>
            <person name="Barros P.M."/>
            <person name="Capote T."/>
            <person name="Chaves I."/>
            <person name="Simoes F."/>
            <person name="Abreu I."/>
            <person name="Carrasquinho I."/>
            <person name="Faro C."/>
            <person name="Guimaraes J.B."/>
            <person name="Mendonca D."/>
            <person name="Nobrega F."/>
            <person name="Rodrigues L."/>
            <person name="Saibo N.J.M."/>
            <person name="Varela M.C."/>
            <person name="Egas C."/>
            <person name="Matos J."/>
            <person name="Miguel C.M."/>
            <person name="Oliveira M.M."/>
            <person name="Ricardo C.P."/>
            <person name="Goncalves S."/>
        </authorList>
    </citation>
    <scope>NUCLEOTIDE SEQUENCE [LARGE SCALE GENOMIC DNA]</scope>
    <source>
        <strain evidence="9">cv. HL8</strain>
    </source>
</reference>
<organism evidence="8 9">
    <name type="scientific">Quercus suber</name>
    <name type="common">Cork oak</name>
    <dbReference type="NCBI Taxonomy" id="58331"/>
    <lineage>
        <taxon>Eukaryota</taxon>
        <taxon>Viridiplantae</taxon>
        <taxon>Streptophyta</taxon>
        <taxon>Embryophyta</taxon>
        <taxon>Tracheophyta</taxon>
        <taxon>Spermatophyta</taxon>
        <taxon>Magnoliopsida</taxon>
        <taxon>eudicotyledons</taxon>
        <taxon>Gunneridae</taxon>
        <taxon>Pentapetalae</taxon>
        <taxon>rosids</taxon>
        <taxon>fabids</taxon>
        <taxon>Fagales</taxon>
        <taxon>Fagaceae</taxon>
        <taxon>Quercus</taxon>
    </lineage>
</organism>
<keyword evidence="2 5" id="KW-0677">Repeat</keyword>
<proteinExistence type="inferred from homology"/>
<dbReference type="Pfam" id="PF07724">
    <property type="entry name" value="AAA_2"/>
    <property type="match status" value="1"/>
</dbReference>
<dbReference type="InterPro" id="IPR027417">
    <property type="entry name" value="P-loop_NTPase"/>
</dbReference>
<dbReference type="InterPro" id="IPR058954">
    <property type="entry name" value="AAA_lid_SMAX1"/>
</dbReference>
<evidence type="ECO:0000313" key="8">
    <source>
        <dbReference type="EMBL" id="KAK7814963.1"/>
    </source>
</evidence>
<keyword evidence="9" id="KW-1185">Reference proteome</keyword>
<dbReference type="InterPro" id="IPR003959">
    <property type="entry name" value="ATPase_AAA_core"/>
</dbReference>
<feature type="compositionally biased region" description="Polar residues" evidence="6">
    <location>
        <begin position="462"/>
        <end position="473"/>
    </location>
</feature>
<feature type="compositionally biased region" description="Basic and acidic residues" evidence="6">
    <location>
        <begin position="373"/>
        <end position="393"/>
    </location>
</feature>
<dbReference type="Gene3D" id="3.40.50.300">
    <property type="entry name" value="P-loop containing nucleotide triphosphate hydrolases"/>
    <property type="match status" value="1"/>
</dbReference>
<evidence type="ECO:0000256" key="3">
    <source>
        <dbReference type="ARBA" id="ARBA00023015"/>
    </source>
</evidence>
<dbReference type="Gene3D" id="1.10.1780.10">
    <property type="entry name" value="Clp, N-terminal domain"/>
    <property type="match status" value="1"/>
</dbReference>
<dbReference type="CDD" id="cd19499">
    <property type="entry name" value="RecA-like_ClpB_Hsp104-like"/>
    <property type="match status" value="1"/>
</dbReference>
<evidence type="ECO:0000259" key="7">
    <source>
        <dbReference type="PROSITE" id="PS51903"/>
    </source>
</evidence>
<comment type="similarity">
    <text evidence="1">Belongs to the ClpA/ClpB family.</text>
</comment>
<evidence type="ECO:0000256" key="4">
    <source>
        <dbReference type="ARBA" id="ARBA00023163"/>
    </source>
</evidence>
<dbReference type="EMBL" id="PKMF04001043">
    <property type="protein sequence ID" value="KAK7814963.1"/>
    <property type="molecule type" value="Genomic_DNA"/>
</dbReference>
<evidence type="ECO:0000256" key="1">
    <source>
        <dbReference type="ARBA" id="ARBA00008675"/>
    </source>
</evidence>
<dbReference type="Pfam" id="PF26587">
    <property type="entry name" value="AAA_lid_SMAX1"/>
    <property type="match status" value="1"/>
</dbReference>
<dbReference type="Proteomes" id="UP000237347">
    <property type="component" value="Unassembled WGS sequence"/>
</dbReference>
<dbReference type="SUPFAM" id="SSF52540">
    <property type="entry name" value="P-loop containing nucleoside triphosphate hydrolases"/>
    <property type="match status" value="1"/>
</dbReference>
<evidence type="ECO:0000256" key="5">
    <source>
        <dbReference type="PROSITE-ProRule" id="PRU01251"/>
    </source>
</evidence>
<keyword evidence="4" id="KW-0804">Transcription</keyword>
<dbReference type="GO" id="GO:0016887">
    <property type="term" value="F:ATP hydrolysis activity"/>
    <property type="evidence" value="ECO:0007669"/>
    <property type="project" value="InterPro"/>
</dbReference>
<dbReference type="AlphaFoldDB" id="A0AAW0ILH6"/>
<dbReference type="PROSITE" id="PS51903">
    <property type="entry name" value="CLP_R"/>
    <property type="match status" value="1"/>
</dbReference>
<feature type="region of interest" description="Disordered" evidence="6">
    <location>
        <begin position="372"/>
        <end position="393"/>
    </location>
</feature>
<evidence type="ECO:0000256" key="6">
    <source>
        <dbReference type="SAM" id="MobiDB-lite"/>
    </source>
</evidence>
<evidence type="ECO:0000313" key="9">
    <source>
        <dbReference type="Proteomes" id="UP000237347"/>
    </source>
</evidence>
<evidence type="ECO:0000256" key="2">
    <source>
        <dbReference type="ARBA" id="ARBA00022737"/>
    </source>
</evidence>
<sequence length="932" mass="102438">MRAGLSTIQQTLTAEAASVLNHSIAEAGRRNHGQTTPLHVAATLLASPSGYLRQACIKSHPNSSHPLQCRALELCFSQQGSAAQLGHQRGEEVKRLVDILLRSKKRNPVLVGESEPEAVVKELLRRIENKELGDGALKNAQVIHWDKEFSSDRAQIPAKVKELGDLVDTRVANSGSGGGVIVNLGDLKWMVEQPVSFGVAGAGPGAGLQQQQQQQQVVSEVGRAAVAEMGKLLGRFGEGSGGRVWLIGTATCETYLRCQVYHPSMENDWDLQAVPIAPRAIPGMFPRLGINGILSSSVESLSPLKGFTAGATAPRRLSENLDPARRTSCCPQCMQNYEQELAKILPKEFEKSSSEVKSEAARPQLPQWLQNAKAHDDDAKTTDQTQPKDQELISKQRSQDLLKKWIDTCFRLHPSFHHPNLNSERIAPVPLSIAGLYNPNVIARRSFQPKLQMNRLLGETLQPNTNQVPTQPSERAVSPPDSPVRTDLILGRPKVSDTSPVHKERIKDFLGCMSSESQNNLHEKQSNKLLSTLDADSFKKLVKGLMEKVWWQQDAASALATSVTQCKVGNGKQRGAGSRGDMWILFTGPDRVGKKKMASALSELVSESNPIMICLGSRRDDGESDLSFRGKTALDRIAEAVRRNPFSVIMLEDIDEADTLIRGSIKRAMERGRLADSHGREISLGNVIFILTANWLPDNLKYLSNGISLDEDKLASLARGGWHLRLSLCARTAKRRAHWLHDEDRPTKPSKKDTSSALAFDLNEAANVEDERADNSHNSSDLTIDHEYEHGLNSNTNTRIPMTSAAPRELLEAVDDTIVFKPVNLNPIRRNITSSVNKKFTTIIGDGISIEVQDEALEKITSGVWLGRTSLEEWTEKALAPSFHQLKACLPNNSLNDSSMVVRLEIDTESDSRSFGDSDYLPSSVKVVAKGL</sequence>
<protein>
    <submittedName>
        <fullName evidence="8">Protein suppressor of max2 1</fullName>
    </submittedName>
</protein>